<reference evidence="8 9" key="1">
    <citation type="submission" date="2019-12" db="EMBL/GenBank/DDBJ databases">
        <title>Full genome sequence of a Bacillus safensis strain isolated from commercially available natto in Indonesia.</title>
        <authorList>
            <person name="Yoshida M."/>
            <person name="Uomi M."/>
            <person name="Waturangi D."/>
            <person name="Ekaputri J.J."/>
            <person name="Setiamarga D.H.E."/>
        </authorList>
    </citation>
    <scope>NUCLEOTIDE SEQUENCE [LARGE SCALE GENOMIC DNA]</scope>
    <source>
        <strain evidence="8 9">IDN1</strain>
    </source>
</reference>
<proteinExistence type="predicted"/>
<evidence type="ECO:0000256" key="2">
    <source>
        <dbReference type="ARBA" id="ARBA00022448"/>
    </source>
</evidence>
<dbReference type="PANTHER" id="PTHR42718:SF43">
    <property type="entry name" value="LINCOMYCIN RESISTANCE PROTEIN LMRB"/>
    <property type="match status" value="1"/>
</dbReference>
<dbReference type="Proteomes" id="UP000464658">
    <property type="component" value="Chromosome"/>
</dbReference>
<evidence type="ECO:0000256" key="1">
    <source>
        <dbReference type="ARBA" id="ARBA00004651"/>
    </source>
</evidence>
<evidence type="ECO:0000313" key="8">
    <source>
        <dbReference type="EMBL" id="BBP87344.1"/>
    </source>
</evidence>
<feature type="transmembrane region" description="Helical" evidence="6">
    <location>
        <begin position="62"/>
        <end position="82"/>
    </location>
</feature>
<dbReference type="Gene3D" id="1.20.1720.10">
    <property type="entry name" value="Multidrug resistance protein D"/>
    <property type="match status" value="1"/>
</dbReference>
<dbReference type="PANTHER" id="PTHR42718">
    <property type="entry name" value="MAJOR FACILITATOR SUPERFAMILY MULTIDRUG TRANSPORTER MFSC"/>
    <property type="match status" value="1"/>
</dbReference>
<gene>
    <name evidence="8" type="ORF">BsIDN1_09620</name>
</gene>
<organism evidence="8 9">
    <name type="scientific">Bacillus safensis</name>
    <dbReference type="NCBI Taxonomy" id="561879"/>
    <lineage>
        <taxon>Bacteria</taxon>
        <taxon>Bacillati</taxon>
        <taxon>Bacillota</taxon>
        <taxon>Bacilli</taxon>
        <taxon>Bacillales</taxon>
        <taxon>Bacillaceae</taxon>
        <taxon>Bacillus</taxon>
    </lineage>
</organism>
<dbReference type="EMBL" id="AP021906">
    <property type="protein sequence ID" value="BBP87344.1"/>
    <property type="molecule type" value="Genomic_DNA"/>
</dbReference>
<dbReference type="InterPro" id="IPR036259">
    <property type="entry name" value="MFS_trans_sf"/>
</dbReference>
<evidence type="ECO:0000256" key="3">
    <source>
        <dbReference type="ARBA" id="ARBA00022692"/>
    </source>
</evidence>
<dbReference type="GO" id="GO:0005886">
    <property type="term" value="C:plasma membrane"/>
    <property type="evidence" value="ECO:0007669"/>
    <property type="project" value="UniProtKB-SubCell"/>
</dbReference>
<protein>
    <recommendedName>
        <fullName evidence="7">Major facilitator superfamily (MFS) profile domain-containing protein</fullName>
    </recommendedName>
</protein>
<keyword evidence="2" id="KW-0813">Transport</keyword>
<dbReference type="InterPro" id="IPR020846">
    <property type="entry name" value="MFS_dom"/>
</dbReference>
<dbReference type="GO" id="GO:0022857">
    <property type="term" value="F:transmembrane transporter activity"/>
    <property type="evidence" value="ECO:0007669"/>
    <property type="project" value="InterPro"/>
</dbReference>
<feature type="transmembrane region" description="Helical" evidence="6">
    <location>
        <begin position="30"/>
        <end position="50"/>
    </location>
</feature>
<evidence type="ECO:0000313" key="9">
    <source>
        <dbReference type="Proteomes" id="UP000464658"/>
    </source>
</evidence>
<evidence type="ECO:0000256" key="5">
    <source>
        <dbReference type="ARBA" id="ARBA00023136"/>
    </source>
</evidence>
<keyword evidence="5 6" id="KW-0472">Membrane</keyword>
<keyword evidence="4 6" id="KW-1133">Transmembrane helix</keyword>
<keyword evidence="3 6" id="KW-0812">Transmembrane</keyword>
<evidence type="ECO:0000256" key="4">
    <source>
        <dbReference type="ARBA" id="ARBA00022989"/>
    </source>
</evidence>
<evidence type="ECO:0000259" key="7">
    <source>
        <dbReference type="PROSITE" id="PS50850"/>
    </source>
</evidence>
<comment type="subcellular location">
    <subcellularLocation>
        <location evidence="1">Cell membrane</location>
        <topology evidence="1">Multi-pass membrane protein</topology>
    </subcellularLocation>
</comment>
<dbReference type="SUPFAM" id="SSF103473">
    <property type="entry name" value="MFS general substrate transporter"/>
    <property type="match status" value="1"/>
</dbReference>
<feature type="domain" description="Major facilitator superfamily (MFS) profile" evidence="7">
    <location>
        <begin position="1"/>
        <end position="95"/>
    </location>
</feature>
<dbReference type="PROSITE" id="PS50850">
    <property type="entry name" value="MFS"/>
    <property type="match status" value="1"/>
</dbReference>
<evidence type="ECO:0000256" key="6">
    <source>
        <dbReference type="SAM" id="Phobius"/>
    </source>
</evidence>
<accession>A0A5S9M5A7</accession>
<name>A0A5S9M5A7_BACIA</name>
<dbReference type="AlphaFoldDB" id="A0A5S9M5A7"/>
<sequence length="95" mass="10164">MGIIGLVIMFAPAVGPTVSGLILLKSLTWHWIFWISLPLLMAALVFGYIFMQNITEPTRPKIDILSIVLSTIGFGGIVYGFLAVPVKAAAGAVCM</sequence>